<name>A0A922N4Q8_9PLEO</name>
<sequence length="504" mass="55884">MAGKTSADRKLRRKLADNIKQKWKLPNIDGTVFPERVRHGGELHTWPTKVLRALNDLATGMPGIDESELQTLMERLGIEYDTRIESSSAVVDHPSGLEDIDVKSVIEGLRRKARIQDSEKALGKRKTVTPDPQGKNQDTGEFLSDTNVASGTGDTADDTLTVRPSKRRNVSTSHATRENTITEDEEESSNTADEEPQDDDAHTPQAEDSSSTAAVSPATQSTLWDVMKDEIKECWNLPKEYDIKDLIPDHMKDKDHRMAPQLDKELEKYWRPKRHHKSQKKGGLVRQLLELARASRNRMEEAQRKMEESFMYRRGSTIGKVDVRYALNHFRDEMEEGEDMAGPSGSNSRLQSCPQSPSRAPTTNIPPESIAASPLSIPQPPSQTPVSQALTPHQLPTSPLLTTLQDLHLRQASLDVTIAEDLVAAAQSRRTSECLTRYGSLSSRSSFQVSSSAQPTDADAEVDAAKLAVVLVRKERDRLLGEVWKARQGMEGVGKGGSRGDADN</sequence>
<dbReference type="AlphaFoldDB" id="A0A922N4Q8"/>
<feature type="compositionally biased region" description="Polar residues" evidence="1">
    <location>
        <begin position="206"/>
        <end position="218"/>
    </location>
</feature>
<reference evidence="3" key="1">
    <citation type="journal article" date="2022" name="Microb. Genom.">
        <title>A global pangenome for the wheat fungal pathogen Pyrenophora tritici-repentis and prediction of effector protein structural homology.</title>
        <authorList>
            <person name="Moolhuijzen P.M."/>
            <person name="See P.T."/>
            <person name="Shi G."/>
            <person name="Powell H.R."/>
            <person name="Cockram J."/>
            <person name="Jorgensen L.N."/>
            <person name="Benslimane H."/>
            <person name="Strelkov S.E."/>
            <person name="Turner J."/>
            <person name="Liu Z."/>
            <person name="Moffat C.S."/>
        </authorList>
    </citation>
    <scope>NUCLEOTIDE SEQUENCE [LARGE SCALE GENOMIC DNA]</scope>
</reference>
<protein>
    <submittedName>
        <fullName evidence="2">Uncharacterized protein</fullName>
    </submittedName>
</protein>
<evidence type="ECO:0000313" key="2">
    <source>
        <dbReference type="EMBL" id="KAI1509763.1"/>
    </source>
</evidence>
<feature type="compositionally biased region" description="Polar residues" evidence="1">
    <location>
        <begin position="344"/>
        <end position="366"/>
    </location>
</feature>
<evidence type="ECO:0000313" key="3">
    <source>
        <dbReference type="Proteomes" id="UP000249757"/>
    </source>
</evidence>
<feature type="region of interest" description="Disordered" evidence="1">
    <location>
        <begin position="335"/>
        <end position="391"/>
    </location>
</feature>
<accession>A0A922N4Q8</accession>
<gene>
    <name evidence="2" type="ORF">Ptr86124_011349</name>
</gene>
<organism evidence="2 3">
    <name type="scientific">Pyrenophora tritici-repentis</name>
    <dbReference type="NCBI Taxonomy" id="45151"/>
    <lineage>
        <taxon>Eukaryota</taxon>
        <taxon>Fungi</taxon>
        <taxon>Dikarya</taxon>
        <taxon>Ascomycota</taxon>
        <taxon>Pezizomycotina</taxon>
        <taxon>Dothideomycetes</taxon>
        <taxon>Pleosporomycetidae</taxon>
        <taxon>Pleosporales</taxon>
        <taxon>Pleosporineae</taxon>
        <taxon>Pleosporaceae</taxon>
        <taxon>Pyrenophora</taxon>
    </lineage>
</organism>
<dbReference type="EMBL" id="NRDI02000019">
    <property type="protein sequence ID" value="KAI1509763.1"/>
    <property type="molecule type" value="Genomic_DNA"/>
</dbReference>
<feature type="compositionally biased region" description="Polar residues" evidence="1">
    <location>
        <begin position="134"/>
        <end position="153"/>
    </location>
</feature>
<feature type="compositionally biased region" description="Acidic residues" evidence="1">
    <location>
        <begin position="181"/>
        <end position="198"/>
    </location>
</feature>
<comment type="caution">
    <text evidence="2">The sequence shown here is derived from an EMBL/GenBank/DDBJ whole genome shotgun (WGS) entry which is preliminary data.</text>
</comment>
<evidence type="ECO:0000256" key="1">
    <source>
        <dbReference type="SAM" id="MobiDB-lite"/>
    </source>
</evidence>
<keyword evidence="3" id="KW-1185">Reference proteome</keyword>
<dbReference type="Proteomes" id="UP000249757">
    <property type="component" value="Unassembled WGS sequence"/>
</dbReference>
<feature type="region of interest" description="Disordered" evidence="1">
    <location>
        <begin position="117"/>
        <end position="218"/>
    </location>
</feature>
<proteinExistence type="predicted"/>